<dbReference type="Proteomes" id="UP000887116">
    <property type="component" value="Unassembled WGS sequence"/>
</dbReference>
<dbReference type="SUPFAM" id="SSF56672">
    <property type="entry name" value="DNA/RNA polymerases"/>
    <property type="match status" value="1"/>
</dbReference>
<sequence>MNLNQNINTWYFLPHHTVVSEQKDSTNVRIDFDASSKGKGALSLNDCLESGPNLNPDLLKIILRFRLHKIAFCADIQRAFLEIEIVEEDRQLLKFLCIMKGGPNLDLRTHNVETFHYTRVTFGVKCSSFLLAAVIKLHLEKYVSTKAYEMLIELYVDDLINSTFDITEALQLIEDMIHKLSEGWGVNFVRMGYKFYYFTRGYESANMDCWETSEESDVPLKVHEIIWDNVNDNLNIDIKELEKLNKLVKITKRVILSTCGMFFDPIGIMSPFNIRMKLLLQIMWVLGISWDKCVRRDIKATFLEWIKEIEILKQFKIPRQYCNEINLESKEHLFS</sequence>
<dbReference type="EMBL" id="BMAO01018311">
    <property type="protein sequence ID" value="GFR22571.1"/>
    <property type="molecule type" value="Genomic_DNA"/>
</dbReference>
<dbReference type="Gene3D" id="3.10.10.10">
    <property type="entry name" value="HIV Type 1 Reverse Transcriptase, subunit A, domain 1"/>
    <property type="match status" value="1"/>
</dbReference>
<keyword evidence="2" id="KW-1185">Reference proteome</keyword>
<dbReference type="GO" id="GO:0071897">
    <property type="term" value="P:DNA biosynthetic process"/>
    <property type="evidence" value="ECO:0007669"/>
    <property type="project" value="UniProtKB-ARBA"/>
</dbReference>
<dbReference type="AlphaFoldDB" id="A0A8X6LTN5"/>
<dbReference type="PANTHER" id="PTHR47331">
    <property type="entry name" value="PHD-TYPE DOMAIN-CONTAINING PROTEIN"/>
    <property type="match status" value="1"/>
</dbReference>
<comment type="caution">
    <text evidence="1">The sequence shown here is derived from an EMBL/GenBank/DDBJ whole genome shotgun (WGS) entry which is preliminary data.</text>
</comment>
<dbReference type="Pfam" id="PF05380">
    <property type="entry name" value="Peptidase_A17"/>
    <property type="match status" value="1"/>
</dbReference>
<accession>A0A8X6LTN5</accession>
<dbReference type="InterPro" id="IPR043128">
    <property type="entry name" value="Rev_trsase/Diguanyl_cyclase"/>
</dbReference>
<evidence type="ECO:0000313" key="1">
    <source>
        <dbReference type="EMBL" id="GFR22571.1"/>
    </source>
</evidence>
<proteinExistence type="predicted"/>
<dbReference type="InterPro" id="IPR043502">
    <property type="entry name" value="DNA/RNA_pol_sf"/>
</dbReference>
<dbReference type="PANTHER" id="PTHR47331:SF5">
    <property type="entry name" value="RIBONUCLEASE H"/>
    <property type="match status" value="1"/>
</dbReference>
<organism evidence="1 2">
    <name type="scientific">Trichonephila clavata</name>
    <name type="common">Joro spider</name>
    <name type="synonym">Nephila clavata</name>
    <dbReference type="NCBI Taxonomy" id="2740835"/>
    <lineage>
        <taxon>Eukaryota</taxon>
        <taxon>Metazoa</taxon>
        <taxon>Ecdysozoa</taxon>
        <taxon>Arthropoda</taxon>
        <taxon>Chelicerata</taxon>
        <taxon>Arachnida</taxon>
        <taxon>Araneae</taxon>
        <taxon>Araneomorphae</taxon>
        <taxon>Entelegynae</taxon>
        <taxon>Araneoidea</taxon>
        <taxon>Nephilidae</taxon>
        <taxon>Trichonephila</taxon>
    </lineage>
</organism>
<dbReference type="InterPro" id="IPR008042">
    <property type="entry name" value="Retrotrans_Pao"/>
</dbReference>
<gene>
    <name evidence="1" type="primary">AVEN_6870_1</name>
    <name evidence="1" type="ORF">TNCT_267401</name>
</gene>
<dbReference type="Gene3D" id="3.30.70.270">
    <property type="match status" value="1"/>
</dbReference>
<dbReference type="OrthoDB" id="8046383at2759"/>
<reference evidence="1" key="1">
    <citation type="submission" date="2020-07" db="EMBL/GenBank/DDBJ databases">
        <title>Multicomponent nature underlies the extraordinary mechanical properties of spider dragline silk.</title>
        <authorList>
            <person name="Kono N."/>
            <person name="Nakamura H."/>
            <person name="Mori M."/>
            <person name="Yoshida Y."/>
            <person name="Ohtoshi R."/>
            <person name="Malay A.D."/>
            <person name="Moran D.A.P."/>
            <person name="Tomita M."/>
            <person name="Numata K."/>
            <person name="Arakawa K."/>
        </authorList>
    </citation>
    <scope>NUCLEOTIDE SEQUENCE</scope>
</reference>
<name>A0A8X6LTN5_TRICU</name>
<protein>
    <submittedName>
        <fullName evidence="1">Integrase_H2C2 domain-containing protein</fullName>
    </submittedName>
</protein>
<evidence type="ECO:0000313" key="2">
    <source>
        <dbReference type="Proteomes" id="UP000887116"/>
    </source>
</evidence>